<comment type="catalytic activity">
    <reaction evidence="8">
        <text>N(2)-formyl-N(1)-(5-phospho-beta-D-ribosyl)glycinamide + L-glutamine + ATP + H2O = 2-formamido-N(1)-(5-O-phospho-beta-D-ribosyl)acetamidine + L-glutamate + ADP + phosphate + H(+)</text>
        <dbReference type="Rhea" id="RHEA:17129"/>
        <dbReference type="ChEBI" id="CHEBI:15377"/>
        <dbReference type="ChEBI" id="CHEBI:15378"/>
        <dbReference type="ChEBI" id="CHEBI:29985"/>
        <dbReference type="ChEBI" id="CHEBI:30616"/>
        <dbReference type="ChEBI" id="CHEBI:43474"/>
        <dbReference type="ChEBI" id="CHEBI:58359"/>
        <dbReference type="ChEBI" id="CHEBI:147286"/>
        <dbReference type="ChEBI" id="CHEBI:147287"/>
        <dbReference type="ChEBI" id="CHEBI:456216"/>
        <dbReference type="EC" id="6.3.5.3"/>
    </reaction>
</comment>
<dbReference type="Pfam" id="PF02769">
    <property type="entry name" value="AIRS_C"/>
    <property type="match status" value="2"/>
</dbReference>
<feature type="active site" evidence="8">
    <location>
        <position position="51"/>
    </location>
</feature>
<accession>A0ABQ2GAF9</accession>
<dbReference type="SUPFAM" id="SSF56042">
    <property type="entry name" value="PurM C-terminal domain-like"/>
    <property type="match status" value="2"/>
</dbReference>
<feature type="binding site" evidence="8">
    <location>
        <position position="93"/>
    </location>
    <ligand>
        <name>ATP</name>
        <dbReference type="ChEBI" id="CHEBI:30616"/>
    </ligand>
</feature>
<comment type="caution">
    <text evidence="12">The sequence shown here is derived from an EMBL/GenBank/DDBJ whole genome shotgun (WGS) entry which is preliminary data.</text>
</comment>
<evidence type="ECO:0000313" key="12">
    <source>
        <dbReference type="EMBL" id="GGL82483.1"/>
    </source>
</evidence>
<dbReference type="Gene3D" id="3.30.1330.10">
    <property type="entry name" value="PurM-like, N-terminal domain"/>
    <property type="match status" value="2"/>
</dbReference>
<organism evidence="12 13">
    <name type="scientific">Deinococcus aerolatus</name>
    <dbReference type="NCBI Taxonomy" id="522487"/>
    <lineage>
        <taxon>Bacteria</taxon>
        <taxon>Thermotogati</taxon>
        <taxon>Deinococcota</taxon>
        <taxon>Deinococci</taxon>
        <taxon>Deinococcales</taxon>
        <taxon>Deinococcaceae</taxon>
        <taxon>Deinococcus</taxon>
    </lineage>
</organism>
<protein>
    <recommendedName>
        <fullName evidence="8">Phosphoribosylformylglycinamidine synthase subunit PurL</fullName>
        <shortName evidence="8">FGAM synthase</shortName>
        <ecNumber evidence="8">6.3.5.3</ecNumber>
    </recommendedName>
    <alternativeName>
        <fullName evidence="8">Formylglycinamide ribonucleotide amidotransferase subunit II</fullName>
        <shortName evidence="8">FGAR amidotransferase II</shortName>
        <shortName evidence="8">FGAR-AT II</shortName>
    </alternativeName>
    <alternativeName>
        <fullName evidence="8">Glutamine amidotransferase PurL</fullName>
    </alternativeName>
    <alternativeName>
        <fullName evidence="8">Phosphoribosylformylglycinamidine synthase subunit II</fullName>
    </alternativeName>
</protein>
<evidence type="ECO:0000256" key="1">
    <source>
        <dbReference type="ARBA" id="ARBA00022490"/>
    </source>
</evidence>
<comment type="pathway">
    <text evidence="8">Purine metabolism; IMP biosynthesis via de novo pathway; 5-amino-1-(5-phospho-D-ribosyl)imidazole from N(2)-formyl-N(1)-(5-phospho-D-ribosyl)glycinamide: step 1/2.</text>
</comment>
<sequence length="746" mass="78436">MTQSTSQPQPLRSQAATFGLSEGEYDLLVSSIGREPNALEAAIVGAMWSEHCGYKNSRPLFSAFPTTGPQVLQGPGENAGVVDIGEGWGVAFKMESHNHPSAVEPVQGAATGVGGILRDIFAMGARPFAVLDSLRFGNPDSPRTRFLVNGVVEGIAHYGNAIGVPTVGGEVTFHPSYQENPLVNVMALGLLRHEDLATGTMGEVGNQIIYVGSKTGRDGLGGAVFASADLSEASQADRPAVQVGDPFMEKLLLEATLEAIESGVVAGVQDMGAAGLVSSTCEMAYRAGLGITMDLDRVPTRESGMVPMELCLSESQERMILVPVPGREQELYSLLDKWELDVVNIGQVESHNNYRLTWKGEVVCDLPVALLNEAPKYTREGVESPEIRAARERDLSGVPQPGDAGAVLLELLSHPTIASKRPIFQRFDHQVMTNTVVVPGAADAAVMRVKGSRLGVAATSDCNPRFVQLDPYTGAAAAVAEAARNLACVGATPLAITDNLNFGNPHRPEVYYQMQQSVQGIADACRALNTPVTGGNVSLYNQYTQGDERVAIHPTPTIGMVGVLPDISKRATLGLKAAGQTLYLLGEHADSIGASQYLETVHGLEAGRVPPLDLGLEQRVIDGTLALIRAGLTDTAHDAAEGGLAVALAEMAMAGSIGLSVTLDAPAEVRTDALLFGEAHSRVVVAVQDADATEKTLRELGVPFVRLGQSGGDTVTVTAPTRGLHLSVNLAALTLAYESPLVGILG</sequence>
<evidence type="ECO:0000259" key="9">
    <source>
        <dbReference type="Pfam" id="PF00586"/>
    </source>
</evidence>
<dbReference type="InterPro" id="IPR036676">
    <property type="entry name" value="PurM-like_C_sf"/>
</dbReference>
<feature type="domain" description="PurM-like C-terminal" evidence="10">
    <location>
        <begin position="578"/>
        <end position="713"/>
    </location>
</feature>
<keyword evidence="2 8" id="KW-0436">Ligase</keyword>
<feature type="binding site" evidence="8">
    <location>
        <position position="54"/>
    </location>
    <ligand>
        <name>ATP</name>
        <dbReference type="ChEBI" id="CHEBI:30616"/>
    </ligand>
</feature>
<dbReference type="SUPFAM" id="SSF55326">
    <property type="entry name" value="PurM N-terminal domain-like"/>
    <property type="match status" value="2"/>
</dbReference>
<evidence type="ECO:0000259" key="11">
    <source>
        <dbReference type="Pfam" id="PF18072"/>
    </source>
</evidence>
<keyword evidence="7 8" id="KW-0460">Magnesium</keyword>
<evidence type="ECO:0000256" key="4">
    <source>
        <dbReference type="ARBA" id="ARBA00022741"/>
    </source>
</evidence>
<dbReference type="Pfam" id="PF18072">
    <property type="entry name" value="FGAR-AT_linker"/>
    <property type="match status" value="1"/>
</dbReference>
<feature type="binding site" evidence="8">
    <location>
        <position position="119"/>
    </location>
    <ligand>
        <name>Mg(2+)</name>
        <dbReference type="ChEBI" id="CHEBI:18420"/>
        <label>2</label>
    </ligand>
</feature>
<proteinExistence type="inferred from homology"/>
<name>A0ABQ2GAF9_9DEIO</name>
<comment type="caution">
    <text evidence="8">Lacks conserved residue(s) required for the propagation of feature annotation.</text>
</comment>
<feature type="binding site" evidence="8">
    <location>
        <position position="538"/>
    </location>
    <ligand>
        <name>substrate</name>
    </ligand>
</feature>
<dbReference type="InterPro" id="IPR041609">
    <property type="entry name" value="PurL_linker"/>
</dbReference>
<dbReference type="HAMAP" id="MF_00420">
    <property type="entry name" value="PurL_2"/>
    <property type="match status" value="1"/>
</dbReference>
<evidence type="ECO:0000256" key="8">
    <source>
        <dbReference type="HAMAP-Rule" id="MF_00420"/>
    </source>
</evidence>
<feature type="domain" description="PurM-like N-terminal" evidence="9">
    <location>
        <begin position="76"/>
        <end position="190"/>
    </location>
</feature>
<dbReference type="CDD" id="cd02203">
    <property type="entry name" value="PurL_repeat1"/>
    <property type="match status" value="1"/>
</dbReference>
<dbReference type="Gene3D" id="3.90.650.10">
    <property type="entry name" value="PurM-like C-terminal domain"/>
    <property type="match status" value="2"/>
</dbReference>
<evidence type="ECO:0000256" key="3">
    <source>
        <dbReference type="ARBA" id="ARBA00022723"/>
    </source>
</evidence>
<evidence type="ECO:0000256" key="2">
    <source>
        <dbReference type="ARBA" id="ARBA00022598"/>
    </source>
</evidence>
<dbReference type="NCBIfam" id="TIGR01736">
    <property type="entry name" value="FGAM_synth_II"/>
    <property type="match status" value="1"/>
</dbReference>
<feature type="domain" description="PurM-like N-terminal" evidence="9">
    <location>
        <begin position="442"/>
        <end position="563"/>
    </location>
</feature>
<dbReference type="InterPro" id="IPR036921">
    <property type="entry name" value="PurM-like_N_sf"/>
</dbReference>
<comment type="subcellular location">
    <subcellularLocation>
        <location evidence="8">Cytoplasm</location>
    </subcellularLocation>
</comment>
<dbReference type="Pfam" id="PF00586">
    <property type="entry name" value="AIRS"/>
    <property type="match status" value="2"/>
</dbReference>
<dbReference type="EC" id="6.3.5.3" evidence="8"/>
<comment type="similarity">
    <text evidence="8">Belongs to the FGAMS family.</text>
</comment>
<dbReference type="CDD" id="cd02204">
    <property type="entry name" value="PurL_repeat2"/>
    <property type="match status" value="1"/>
</dbReference>
<dbReference type="EMBL" id="BMOL01000008">
    <property type="protein sequence ID" value="GGL82483.1"/>
    <property type="molecule type" value="Genomic_DNA"/>
</dbReference>
<dbReference type="InterPro" id="IPR010074">
    <property type="entry name" value="PRibForGlyAmidine_synth_PurL"/>
</dbReference>
<feature type="binding site" evidence="8">
    <location>
        <position position="270"/>
    </location>
    <ligand>
        <name>Mg(2+)</name>
        <dbReference type="ChEBI" id="CHEBI:18420"/>
        <label>2</label>
    </ligand>
</feature>
<keyword evidence="5 8" id="KW-0658">Purine biosynthesis</keyword>
<feature type="binding site" evidence="8">
    <location>
        <position position="498"/>
    </location>
    <ligand>
        <name>ATP</name>
        <dbReference type="ChEBI" id="CHEBI:30616"/>
    </ligand>
</feature>
<dbReference type="PANTHER" id="PTHR43555:SF1">
    <property type="entry name" value="PHOSPHORIBOSYLFORMYLGLYCINAMIDINE SYNTHASE SUBUNIT PURL"/>
    <property type="match status" value="1"/>
</dbReference>
<keyword evidence="3 8" id="KW-0479">Metal-binding</keyword>
<feature type="binding site" evidence="8">
    <location>
        <position position="242"/>
    </location>
    <ligand>
        <name>substrate</name>
    </ligand>
</feature>
<comment type="subunit">
    <text evidence="8">Monomer. Part of the FGAM synthase complex composed of 1 PurL, 1 PurQ and 2 PurS subunits.</text>
</comment>
<feature type="active site" description="Proton acceptor" evidence="8">
    <location>
        <position position="97"/>
    </location>
</feature>
<keyword evidence="1 8" id="KW-0963">Cytoplasm</keyword>
<feature type="binding site" evidence="8">
    <location>
        <position position="536"/>
    </location>
    <ligand>
        <name>Mg(2+)</name>
        <dbReference type="ChEBI" id="CHEBI:18420"/>
        <label>1</label>
    </ligand>
</feature>
<feature type="binding site" evidence="8">
    <location>
        <position position="535"/>
    </location>
    <ligand>
        <name>ATP</name>
        <dbReference type="ChEBI" id="CHEBI:30616"/>
    </ligand>
</feature>
<feature type="binding site" evidence="8">
    <location>
        <position position="95"/>
    </location>
    <ligand>
        <name>Mg(2+)</name>
        <dbReference type="ChEBI" id="CHEBI:18420"/>
        <label>1</label>
    </ligand>
</feature>
<comment type="function">
    <text evidence="8">Part of the phosphoribosylformylglycinamidine synthase complex involved in the purines biosynthetic pathway. Catalyzes the ATP-dependent conversion of formylglycinamide ribonucleotide (FGAR) and glutamine to yield formylglycinamidine ribonucleotide (FGAM) and glutamate. The FGAM synthase complex is composed of three subunits. PurQ produces an ammonia molecule by converting glutamine to glutamate. PurL transfers the ammonia molecule to FGAR to form FGAM in an ATP-dependent manner. PurS interacts with PurQ and PurL and is thought to assist in the transfer of the ammonia molecule from PurQ to PurL.</text>
</comment>
<feature type="binding site" evidence="8">
    <location>
        <begin position="96"/>
        <end position="99"/>
    </location>
    <ligand>
        <name>substrate</name>
    </ligand>
</feature>
<feature type="binding site" evidence="8">
    <location>
        <begin position="314"/>
        <end position="316"/>
    </location>
    <ligand>
        <name>substrate</name>
    </ligand>
</feature>
<dbReference type="RefSeq" id="WP_188971533.1">
    <property type="nucleotide sequence ID" value="NZ_BMOL01000008.1"/>
</dbReference>
<keyword evidence="6 8" id="KW-0067">ATP-binding</keyword>
<evidence type="ECO:0000259" key="10">
    <source>
        <dbReference type="Pfam" id="PF02769"/>
    </source>
</evidence>
<feature type="domain" description="Phosphoribosylformylglycinamidine synthase linker" evidence="11">
    <location>
        <begin position="14"/>
        <end position="55"/>
    </location>
</feature>
<dbReference type="NCBIfam" id="NF002290">
    <property type="entry name" value="PRK01213.1"/>
    <property type="match status" value="1"/>
</dbReference>
<feature type="binding site" evidence="8">
    <location>
        <position position="118"/>
    </location>
    <ligand>
        <name>substrate</name>
    </ligand>
</feature>
<evidence type="ECO:0000256" key="5">
    <source>
        <dbReference type="ARBA" id="ARBA00022755"/>
    </source>
</evidence>
<feature type="domain" description="PurM-like C-terminal" evidence="10">
    <location>
        <begin position="203"/>
        <end position="359"/>
    </location>
</feature>
<evidence type="ECO:0000313" key="13">
    <source>
        <dbReference type="Proteomes" id="UP000639973"/>
    </source>
</evidence>
<reference evidence="13" key="1">
    <citation type="journal article" date="2019" name="Int. J. Syst. Evol. Microbiol.">
        <title>The Global Catalogue of Microorganisms (GCM) 10K type strain sequencing project: providing services to taxonomists for standard genome sequencing and annotation.</title>
        <authorList>
            <consortium name="The Broad Institute Genomics Platform"/>
            <consortium name="The Broad Institute Genome Sequencing Center for Infectious Disease"/>
            <person name="Wu L."/>
            <person name="Ma J."/>
        </authorList>
    </citation>
    <scope>NUCLEOTIDE SEQUENCE [LARGE SCALE GENOMIC DNA]</scope>
    <source>
        <strain evidence="13">JCM 15442</strain>
    </source>
</reference>
<gene>
    <name evidence="8 12" type="primary">purL</name>
    <name evidence="12" type="ORF">GCM10010840_20250</name>
</gene>
<dbReference type="PIRSF" id="PIRSF001587">
    <property type="entry name" value="FGAM_synthase_II"/>
    <property type="match status" value="1"/>
</dbReference>
<evidence type="ECO:0000256" key="6">
    <source>
        <dbReference type="ARBA" id="ARBA00022840"/>
    </source>
</evidence>
<dbReference type="InterPro" id="IPR010918">
    <property type="entry name" value="PurM-like_C_dom"/>
</dbReference>
<dbReference type="PANTHER" id="PTHR43555">
    <property type="entry name" value="PHOSPHORIBOSYLFORMYLGLYCINAMIDINE SYNTHASE SUBUNIT PURL"/>
    <property type="match status" value="1"/>
</dbReference>
<keyword evidence="4 8" id="KW-0547">Nucleotide-binding</keyword>
<dbReference type="Proteomes" id="UP000639973">
    <property type="component" value="Unassembled WGS sequence"/>
</dbReference>
<keyword evidence="13" id="KW-1185">Reference proteome</keyword>
<evidence type="ECO:0000256" key="7">
    <source>
        <dbReference type="ARBA" id="ARBA00022842"/>
    </source>
</evidence>
<dbReference type="InterPro" id="IPR016188">
    <property type="entry name" value="PurM-like_N"/>
</dbReference>